<dbReference type="EMBL" id="JAWDIO010000002">
    <property type="protein sequence ID" value="MDU0354459.1"/>
    <property type="molecule type" value="Genomic_DNA"/>
</dbReference>
<evidence type="ECO:0000313" key="4">
    <source>
        <dbReference type="EMBL" id="MDU0354459.1"/>
    </source>
</evidence>
<sequence length="153" mass="17335">MKKQAIVSIEKAKLEDVQVIGKLFNDYRIFYQQPSDLKLAQAFLTARLEKQDSVILVAKNRANDTLGLCQLYPSFSSISAQATWILNDLFVIQSARQQGIATQLLERAKVFAQQTQAKGISLVTGKSNFHAQNLYQTLGYQQQKFLSYYLPLL</sequence>
<evidence type="ECO:0000256" key="1">
    <source>
        <dbReference type="ARBA" id="ARBA00022679"/>
    </source>
</evidence>
<dbReference type="PANTHER" id="PTHR43877">
    <property type="entry name" value="AMINOALKYLPHOSPHONATE N-ACETYLTRANSFERASE-RELATED-RELATED"/>
    <property type="match status" value="1"/>
</dbReference>
<keyword evidence="5" id="KW-1185">Reference proteome</keyword>
<dbReference type="PANTHER" id="PTHR43877:SF2">
    <property type="entry name" value="AMINOALKYLPHOSPHONATE N-ACETYLTRANSFERASE-RELATED"/>
    <property type="match status" value="1"/>
</dbReference>
<keyword evidence="1" id="KW-0808">Transferase</keyword>
<dbReference type="InterPro" id="IPR050832">
    <property type="entry name" value="Bact_Acetyltransf"/>
</dbReference>
<dbReference type="InterPro" id="IPR016181">
    <property type="entry name" value="Acyl_CoA_acyltransferase"/>
</dbReference>
<protein>
    <submittedName>
        <fullName evidence="4">GNAT family N-acetyltransferase</fullName>
    </submittedName>
</protein>
<dbReference type="Gene3D" id="3.40.630.30">
    <property type="match status" value="1"/>
</dbReference>
<proteinExistence type="predicted"/>
<gene>
    <name evidence="4" type="ORF">RS130_11395</name>
</gene>
<comment type="caution">
    <text evidence="4">The sequence shown here is derived from an EMBL/GenBank/DDBJ whole genome shotgun (WGS) entry which is preliminary data.</text>
</comment>
<dbReference type="Proteomes" id="UP001247805">
    <property type="component" value="Unassembled WGS sequence"/>
</dbReference>
<keyword evidence="2" id="KW-0012">Acyltransferase</keyword>
<organism evidence="4 5">
    <name type="scientific">Paraglaciecola aquimarina</name>
    <dbReference type="NCBI Taxonomy" id="1235557"/>
    <lineage>
        <taxon>Bacteria</taxon>
        <taxon>Pseudomonadati</taxon>
        <taxon>Pseudomonadota</taxon>
        <taxon>Gammaproteobacteria</taxon>
        <taxon>Alteromonadales</taxon>
        <taxon>Alteromonadaceae</taxon>
        <taxon>Paraglaciecola</taxon>
    </lineage>
</organism>
<evidence type="ECO:0000259" key="3">
    <source>
        <dbReference type="PROSITE" id="PS51186"/>
    </source>
</evidence>
<dbReference type="InterPro" id="IPR000182">
    <property type="entry name" value="GNAT_dom"/>
</dbReference>
<dbReference type="CDD" id="cd04301">
    <property type="entry name" value="NAT_SF"/>
    <property type="match status" value="1"/>
</dbReference>
<reference evidence="4 5" key="1">
    <citation type="submission" date="2023-10" db="EMBL/GenBank/DDBJ databases">
        <title>Glaciecola aquimarina strain GGW-M5 nov., isolated from a coastal seawater.</title>
        <authorList>
            <person name="Bayburt H."/>
            <person name="Kim J.M."/>
            <person name="Choi B.J."/>
            <person name="Jeon C.O."/>
        </authorList>
    </citation>
    <scope>NUCLEOTIDE SEQUENCE [LARGE SCALE GENOMIC DNA]</scope>
    <source>
        <strain evidence="4 5">KCTC 32108</strain>
    </source>
</reference>
<dbReference type="PROSITE" id="PS51186">
    <property type="entry name" value="GNAT"/>
    <property type="match status" value="1"/>
</dbReference>
<evidence type="ECO:0000313" key="5">
    <source>
        <dbReference type="Proteomes" id="UP001247805"/>
    </source>
</evidence>
<evidence type="ECO:0000256" key="2">
    <source>
        <dbReference type="ARBA" id="ARBA00023315"/>
    </source>
</evidence>
<feature type="domain" description="N-acetyltransferase" evidence="3">
    <location>
        <begin position="7"/>
        <end position="153"/>
    </location>
</feature>
<name>A0ABU3SWS5_9ALTE</name>
<accession>A0ABU3SWS5</accession>
<dbReference type="Pfam" id="PF00583">
    <property type="entry name" value="Acetyltransf_1"/>
    <property type="match status" value="1"/>
</dbReference>
<dbReference type="RefSeq" id="WP_316026056.1">
    <property type="nucleotide sequence ID" value="NZ_JAWDIO010000002.1"/>
</dbReference>
<dbReference type="SUPFAM" id="SSF55729">
    <property type="entry name" value="Acyl-CoA N-acyltransferases (Nat)"/>
    <property type="match status" value="1"/>
</dbReference>